<dbReference type="KEGG" id="atl:Athai_28750"/>
<keyword evidence="3" id="KW-1185">Reference proteome</keyword>
<feature type="region of interest" description="Disordered" evidence="1">
    <location>
        <begin position="44"/>
        <end position="99"/>
    </location>
</feature>
<dbReference type="AlphaFoldDB" id="A0A7R7DPY5"/>
<sequence length="130" mass="13430">MRTFRWLAGRVPARGHRAVAAPRGGTLSDRALTGLTSPVRPRWRAASIDTGSFPRRPGGPAGATVRPGRRDGSAPTGTVRSRAGTGSPAPRTVVGQPDCAGNRTVARCHSASIAARVRRAVSAIVGLVCT</sequence>
<name>A0A7R7DPY5_9ACTN</name>
<gene>
    <name evidence="2" type="ORF">Athai_28750</name>
</gene>
<dbReference type="EMBL" id="AP023355">
    <property type="protein sequence ID" value="BCJ35372.1"/>
    <property type="molecule type" value="Genomic_DNA"/>
</dbReference>
<organism evidence="2 3">
    <name type="scientific">Actinocatenispora thailandica</name>
    <dbReference type="NCBI Taxonomy" id="227318"/>
    <lineage>
        <taxon>Bacteria</taxon>
        <taxon>Bacillati</taxon>
        <taxon>Actinomycetota</taxon>
        <taxon>Actinomycetes</taxon>
        <taxon>Micromonosporales</taxon>
        <taxon>Micromonosporaceae</taxon>
        <taxon>Actinocatenispora</taxon>
    </lineage>
</organism>
<accession>A0A7R7DPY5</accession>
<dbReference type="Proteomes" id="UP000611640">
    <property type="component" value="Chromosome"/>
</dbReference>
<evidence type="ECO:0000313" key="3">
    <source>
        <dbReference type="Proteomes" id="UP000611640"/>
    </source>
</evidence>
<evidence type="ECO:0000313" key="2">
    <source>
        <dbReference type="EMBL" id="BCJ35372.1"/>
    </source>
</evidence>
<protein>
    <submittedName>
        <fullName evidence="2">Uncharacterized protein</fullName>
    </submittedName>
</protein>
<reference evidence="2 3" key="1">
    <citation type="submission" date="2020-08" db="EMBL/GenBank/DDBJ databases">
        <title>Whole genome shotgun sequence of Actinocatenispora thailandica NBRC 105041.</title>
        <authorList>
            <person name="Komaki H."/>
            <person name="Tamura T."/>
        </authorList>
    </citation>
    <scope>NUCLEOTIDE SEQUENCE [LARGE SCALE GENOMIC DNA]</scope>
    <source>
        <strain evidence="2 3">NBRC 105041</strain>
    </source>
</reference>
<evidence type="ECO:0000256" key="1">
    <source>
        <dbReference type="SAM" id="MobiDB-lite"/>
    </source>
</evidence>
<proteinExistence type="predicted"/>